<dbReference type="InterPro" id="IPR011990">
    <property type="entry name" value="TPR-like_helical_dom_sf"/>
</dbReference>
<dbReference type="OrthoDB" id="5650796at2"/>
<dbReference type="PATRIC" id="fig|45076.6.peg.2054"/>
<dbReference type="AlphaFoldDB" id="A0A0W1A9R4"/>
<comment type="caution">
    <text evidence="1">The sequence shown here is derived from an EMBL/GenBank/DDBJ whole genome shotgun (WGS) entry which is preliminary data.</text>
</comment>
<dbReference type="SUPFAM" id="SSF48452">
    <property type="entry name" value="TPR-like"/>
    <property type="match status" value="1"/>
</dbReference>
<dbReference type="EMBL" id="LNZC01000022">
    <property type="protein sequence ID" value="KTD78004.1"/>
    <property type="molecule type" value="Genomic_DNA"/>
</dbReference>
<dbReference type="RefSeq" id="WP_058493664.1">
    <property type="nucleotide sequence ID" value="NZ_CBCRUR010000015.1"/>
</dbReference>
<keyword evidence="2" id="KW-1185">Reference proteome</keyword>
<dbReference type="Gene3D" id="1.25.40.10">
    <property type="entry name" value="Tetratricopeptide repeat domain"/>
    <property type="match status" value="1"/>
</dbReference>
<protein>
    <recommendedName>
        <fullName evidence="3">Tetratricopeptide repeat protein</fullName>
    </recommendedName>
</protein>
<accession>A0A0W1A9R4</accession>
<sequence>MHLKTNLRHVLSCPFQLVLDISSQLPEVDHPTMEQQAFRPLGALNSANDWINLESLGNVVPIKAQAMLDKILPYLSAECSLDVYLKDKRLTSDNLYTLLLLADNTKHLSLNLYDEEEWSEEAQSELSALFASKNTALRFLVCTEDPVSQPILHQLNTNRQNMMSNQGFDFSSDWHINLLIGYAWTLLKSGAPEVATYLLEHRLSQPAQAVEHASMLLLHLQIIRFHSHQYKALALHEYPSQIEGIDEVSVRYLHYLKAYAATLIRYLEIAERHFRLAGIDEHLHLVDEFSLYQLNIFALFNVHMQKTDNAFSFEKKIEQFIVDHAINSIGLKYVNFINIARLYKKEKMYSKSLEYYNKAYQEISQGGYTTSDHIYYHMNYGGVYEATGDIRRALYCWVNAALHWLVADNPYALAWRPKLILCREKTEDLNKPLILNDVVSFFCSKISSLAKELSTQSSEYQSLILDEHNTVNTAERAINFCLNNPGLKKMRCYASQGILVYSAQESCKPIHPQLMPLAHYLSVFFRTMVLKNPNEQTIVVDDLCDAPYAADVTQVRLLALLNGCEEYCFNEKQFNVTPDELKLMQSQITPSLSAMIASINESDGHLELVYKRDFLNKRIVDQQEIEICKALQHNDRTFIQERLMSDLPLLQGLIYKRVVSIHKK</sequence>
<evidence type="ECO:0000313" key="2">
    <source>
        <dbReference type="Proteomes" id="UP000054662"/>
    </source>
</evidence>
<reference evidence="1 2" key="1">
    <citation type="submission" date="2015-11" db="EMBL/GenBank/DDBJ databases">
        <title>Genomic analysis of 38 Legionella species identifies large and diverse effector repertoires.</title>
        <authorList>
            <person name="Burstein D."/>
            <person name="Amaro F."/>
            <person name="Zusman T."/>
            <person name="Lifshitz Z."/>
            <person name="Cohen O."/>
            <person name="Gilbert J.A."/>
            <person name="Pupko T."/>
            <person name="Shuman H.A."/>
            <person name="Segal G."/>
        </authorList>
    </citation>
    <scope>NUCLEOTIDE SEQUENCE [LARGE SCALE GENOMIC DNA]</scope>
    <source>
        <strain evidence="1 2">ATCC 49508</strain>
    </source>
</reference>
<proteinExistence type="predicted"/>
<name>A0A0W1A9R4_9GAMM</name>
<evidence type="ECO:0008006" key="3">
    <source>
        <dbReference type="Google" id="ProtNLM"/>
    </source>
</evidence>
<organism evidence="1 2">
    <name type="scientific">Legionella worsleiensis</name>
    <dbReference type="NCBI Taxonomy" id="45076"/>
    <lineage>
        <taxon>Bacteria</taxon>
        <taxon>Pseudomonadati</taxon>
        <taxon>Pseudomonadota</taxon>
        <taxon>Gammaproteobacteria</taxon>
        <taxon>Legionellales</taxon>
        <taxon>Legionellaceae</taxon>
        <taxon>Legionella</taxon>
    </lineage>
</organism>
<dbReference type="Proteomes" id="UP000054662">
    <property type="component" value="Unassembled WGS sequence"/>
</dbReference>
<gene>
    <name evidence="1" type="ORF">Lwor_1886</name>
</gene>
<dbReference type="STRING" id="45076.Lwor_1886"/>
<evidence type="ECO:0000313" key="1">
    <source>
        <dbReference type="EMBL" id="KTD78004.1"/>
    </source>
</evidence>